<evidence type="ECO:0000313" key="3">
    <source>
        <dbReference type="Proteomes" id="UP001242480"/>
    </source>
</evidence>
<feature type="region of interest" description="Disordered" evidence="1">
    <location>
        <begin position="1"/>
        <end position="27"/>
    </location>
</feature>
<accession>A0ABU0JCQ6</accession>
<proteinExistence type="predicted"/>
<feature type="compositionally biased region" description="Basic and acidic residues" evidence="1">
    <location>
        <begin position="15"/>
        <end position="27"/>
    </location>
</feature>
<sequence length="99" mass="10567">MDEAKPGGGHVGGSEADRQGPPADRDHAFVRPMDACEHLDHRGLAGAVLAEKGVNLARLQVEIDAGESTNTAEALDDAFRREKSARRHCLTHSLRNSAA</sequence>
<evidence type="ECO:0000313" key="2">
    <source>
        <dbReference type="EMBL" id="MDQ0472075.1"/>
    </source>
</evidence>
<keyword evidence="3" id="KW-1185">Reference proteome</keyword>
<name>A0ABU0JCQ6_9HYPH</name>
<dbReference type="EMBL" id="JAUSVX010000011">
    <property type="protein sequence ID" value="MDQ0472075.1"/>
    <property type="molecule type" value="Genomic_DNA"/>
</dbReference>
<evidence type="ECO:0000256" key="1">
    <source>
        <dbReference type="SAM" id="MobiDB-lite"/>
    </source>
</evidence>
<comment type="caution">
    <text evidence="2">The sequence shown here is derived from an EMBL/GenBank/DDBJ whole genome shotgun (WGS) entry which is preliminary data.</text>
</comment>
<reference evidence="2 3" key="1">
    <citation type="submission" date="2023-07" db="EMBL/GenBank/DDBJ databases">
        <title>Genomic Encyclopedia of Type Strains, Phase IV (KMG-IV): sequencing the most valuable type-strain genomes for metagenomic binning, comparative biology and taxonomic classification.</title>
        <authorList>
            <person name="Goeker M."/>
        </authorList>
    </citation>
    <scope>NUCLEOTIDE SEQUENCE [LARGE SCALE GENOMIC DNA]</scope>
    <source>
        <strain evidence="2 3">DSM 19619</strain>
    </source>
</reference>
<dbReference type="Proteomes" id="UP001242480">
    <property type="component" value="Unassembled WGS sequence"/>
</dbReference>
<gene>
    <name evidence="2" type="ORF">QO011_005104</name>
</gene>
<protein>
    <submittedName>
        <fullName evidence="2">Uncharacterized protein</fullName>
    </submittedName>
</protein>
<feature type="compositionally biased region" description="Gly residues" evidence="1">
    <location>
        <begin position="1"/>
        <end position="12"/>
    </location>
</feature>
<organism evidence="2 3">
    <name type="scientific">Labrys wisconsinensis</name>
    <dbReference type="NCBI Taxonomy" id="425677"/>
    <lineage>
        <taxon>Bacteria</taxon>
        <taxon>Pseudomonadati</taxon>
        <taxon>Pseudomonadota</taxon>
        <taxon>Alphaproteobacteria</taxon>
        <taxon>Hyphomicrobiales</taxon>
        <taxon>Xanthobacteraceae</taxon>
        <taxon>Labrys</taxon>
    </lineage>
</organism>